<organism evidence="1 2">
    <name type="scientific">Aspergillus taichungensis</name>
    <dbReference type="NCBI Taxonomy" id="482145"/>
    <lineage>
        <taxon>Eukaryota</taxon>
        <taxon>Fungi</taxon>
        <taxon>Dikarya</taxon>
        <taxon>Ascomycota</taxon>
        <taxon>Pezizomycotina</taxon>
        <taxon>Eurotiomycetes</taxon>
        <taxon>Eurotiomycetidae</taxon>
        <taxon>Eurotiales</taxon>
        <taxon>Aspergillaceae</taxon>
        <taxon>Aspergillus</taxon>
        <taxon>Aspergillus subgen. Circumdati</taxon>
    </lineage>
</organism>
<evidence type="ECO:0000313" key="2">
    <source>
        <dbReference type="Proteomes" id="UP000235023"/>
    </source>
</evidence>
<sequence length="81" mass="9195">MIAGADNSAINKKARNQIRLFLLCRGYAVSAFNYYYPFLPLRCFYVPLIGGSLGYLVDVRVDGLCRYVLLVMNDIRPEPTD</sequence>
<proteinExistence type="predicted"/>
<gene>
    <name evidence="1" type="ORF">BDW42DRAFT_39168</name>
</gene>
<dbReference type="EMBL" id="KZ559652">
    <property type="protein sequence ID" value="PLN75369.1"/>
    <property type="molecule type" value="Genomic_DNA"/>
</dbReference>
<protein>
    <submittedName>
        <fullName evidence="1">Uncharacterized protein</fullName>
    </submittedName>
</protein>
<dbReference type="AlphaFoldDB" id="A0A2J5HEU1"/>
<name>A0A2J5HEU1_9EURO</name>
<evidence type="ECO:0000313" key="1">
    <source>
        <dbReference type="EMBL" id="PLN75369.1"/>
    </source>
</evidence>
<accession>A0A2J5HEU1</accession>
<dbReference type="Proteomes" id="UP000235023">
    <property type="component" value="Unassembled WGS sequence"/>
</dbReference>
<keyword evidence="2" id="KW-1185">Reference proteome</keyword>
<reference evidence="2" key="1">
    <citation type="submission" date="2017-12" db="EMBL/GenBank/DDBJ databases">
        <authorList>
            <consortium name="DOE Joint Genome Institute"/>
            <person name="Mondo S.J."/>
            <person name="Kjaerbolling I."/>
            <person name="Vesth T.C."/>
            <person name="Frisvad J.C."/>
            <person name="Nybo J.L."/>
            <person name="Theobald S."/>
            <person name="Kuo A."/>
            <person name="Bowyer P."/>
            <person name="Matsuda Y."/>
            <person name="Lyhne E.K."/>
            <person name="Kogle M.E."/>
            <person name="Clum A."/>
            <person name="Lipzen A."/>
            <person name="Salamov A."/>
            <person name="Ngan C.Y."/>
            <person name="Daum C."/>
            <person name="Chiniquy J."/>
            <person name="Barry K."/>
            <person name="LaButti K."/>
            <person name="Haridas S."/>
            <person name="Simmons B.A."/>
            <person name="Magnuson J.K."/>
            <person name="Mortensen U.H."/>
            <person name="Larsen T.O."/>
            <person name="Grigoriev I.V."/>
            <person name="Baker S.E."/>
            <person name="Andersen M.R."/>
            <person name="Nordberg H.P."/>
            <person name="Cantor M.N."/>
            <person name="Hua S.X."/>
        </authorList>
    </citation>
    <scope>NUCLEOTIDE SEQUENCE [LARGE SCALE GENOMIC DNA]</scope>
    <source>
        <strain evidence="2">IBT 19404</strain>
    </source>
</reference>